<proteinExistence type="predicted"/>
<dbReference type="RefSeq" id="WP_072907239.1">
    <property type="nucleotide sequence ID" value="NZ_FQZT01000004.1"/>
</dbReference>
<accession>A0A1M6G616</accession>
<dbReference type="Gene3D" id="1.10.10.10">
    <property type="entry name" value="Winged helix-like DNA-binding domain superfamily/Winged helix DNA-binding domain"/>
    <property type="match status" value="1"/>
</dbReference>
<organism evidence="2 3">
    <name type="scientific">Malonomonas rubra DSM 5091</name>
    <dbReference type="NCBI Taxonomy" id="1122189"/>
    <lineage>
        <taxon>Bacteria</taxon>
        <taxon>Pseudomonadati</taxon>
        <taxon>Thermodesulfobacteriota</taxon>
        <taxon>Desulfuromonadia</taxon>
        <taxon>Desulfuromonadales</taxon>
        <taxon>Geopsychrobacteraceae</taxon>
        <taxon>Malonomonas</taxon>
    </lineage>
</organism>
<reference evidence="2 3" key="1">
    <citation type="submission" date="2016-11" db="EMBL/GenBank/DDBJ databases">
        <authorList>
            <person name="Jaros S."/>
            <person name="Januszkiewicz K."/>
            <person name="Wedrychowicz H."/>
        </authorList>
    </citation>
    <scope>NUCLEOTIDE SEQUENCE [LARGE SCALE GENOMIC DNA]</scope>
    <source>
        <strain evidence="2 3">DSM 5091</strain>
    </source>
</reference>
<protein>
    <submittedName>
        <fullName evidence="2">Regulatory protein, luxR family</fullName>
    </submittedName>
</protein>
<dbReference type="AlphaFoldDB" id="A0A1M6G616"/>
<dbReference type="SUPFAM" id="SSF46894">
    <property type="entry name" value="C-terminal effector domain of the bipartite response regulators"/>
    <property type="match status" value="1"/>
</dbReference>
<dbReference type="GO" id="GO:0003677">
    <property type="term" value="F:DNA binding"/>
    <property type="evidence" value="ECO:0007669"/>
    <property type="project" value="InterPro"/>
</dbReference>
<name>A0A1M6G616_MALRU</name>
<evidence type="ECO:0000313" key="2">
    <source>
        <dbReference type="EMBL" id="SHJ05340.1"/>
    </source>
</evidence>
<sequence length="289" mass="32937">MSAQKNYVATENSLEKQLNERIKELNCLYSLTRLIEENENSIDTLLQQAVDLLPSSWQYPELACARIVFKKASFQSKNFKMTSQQQQAPLLVFGEPVGLVEVYYRKKMPTLDEGPFLKEERLLIDAVSDHIAKAIQRITAQRQLLVERQALQDANVALHDSLVQSKQEKKMVGASIQAKIDKIITPIFYALEADMDERQKKYLGLLKKNFLDIVSPFVEGKQDILTRLSPVEVMICDMIKHGLSSKEIAKLRGTTPGTVGRHRENIRHKLGLANRKINLVSYLNNTLEE</sequence>
<dbReference type="SMART" id="SM00421">
    <property type="entry name" value="HTH_LUXR"/>
    <property type="match status" value="1"/>
</dbReference>
<evidence type="ECO:0000313" key="3">
    <source>
        <dbReference type="Proteomes" id="UP000184171"/>
    </source>
</evidence>
<dbReference type="InterPro" id="IPR000792">
    <property type="entry name" value="Tscrpt_reg_LuxR_C"/>
</dbReference>
<dbReference type="InterPro" id="IPR036388">
    <property type="entry name" value="WH-like_DNA-bd_sf"/>
</dbReference>
<dbReference type="Pfam" id="PF00196">
    <property type="entry name" value="GerE"/>
    <property type="match status" value="1"/>
</dbReference>
<feature type="domain" description="HTH luxR-type" evidence="1">
    <location>
        <begin position="225"/>
        <end position="283"/>
    </location>
</feature>
<dbReference type="OrthoDB" id="6231at2"/>
<gene>
    <name evidence="2" type="ORF">SAMN02745165_01423</name>
</gene>
<keyword evidence="3" id="KW-1185">Reference proteome</keyword>
<dbReference type="InterPro" id="IPR016032">
    <property type="entry name" value="Sig_transdc_resp-reg_C-effctor"/>
</dbReference>
<dbReference type="EMBL" id="FQZT01000004">
    <property type="protein sequence ID" value="SHJ05340.1"/>
    <property type="molecule type" value="Genomic_DNA"/>
</dbReference>
<dbReference type="STRING" id="1122189.SAMN02745165_01423"/>
<evidence type="ECO:0000259" key="1">
    <source>
        <dbReference type="SMART" id="SM00421"/>
    </source>
</evidence>
<dbReference type="GO" id="GO:0006355">
    <property type="term" value="P:regulation of DNA-templated transcription"/>
    <property type="evidence" value="ECO:0007669"/>
    <property type="project" value="InterPro"/>
</dbReference>
<dbReference type="Proteomes" id="UP000184171">
    <property type="component" value="Unassembled WGS sequence"/>
</dbReference>